<accession>A0A3P7IF89</accession>
<feature type="compositionally biased region" description="Polar residues" evidence="1">
    <location>
        <begin position="1"/>
        <end position="11"/>
    </location>
</feature>
<evidence type="ECO:0000313" key="3">
    <source>
        <dbReference type="Proteomes" id="UP000270094"/>
    </source>
</evidence>
<dbReference type="AlphaFoldDB" id="A0A3P7IF89"/>
<evidence type="ECO:0000313" key="2">
    <source>
        <dbReference type="EMBL" id="VDM71871.1"/>
    </source>
</evidence>
<dbReference type="OrthoDB" id="5863335at2759"/>
<keyword evidence="3" id="KW-1185">Reference proteome</keyword>
<evidence type="ECO:0000256" key="1">
    <source>
        <dbReference type="SAM" id="MobiDB-lite"/>
    </source>
</evidence>
<feature type="region of interest" description="Disordered" evidence="1">
    <location>
        <begin position="1"/>
        <end position="26"/>
    </location>
</feature>
<sequence length="68" mass="7843">MSRFPTLSPNTMDFLGNLDRQENGLPENQRREFELAVETELEDVLEAFNAEVKNVPNQQLNDAHLNNK</sequence>
<gene>
    <name evidence="2" type="ORF">SVUK_LOCUS6869</name>
</gene>
<reference evidence="2 3" key="1">
    <citation type="submission" date="2018-11" db="EMBL/GenBank/DDBJ databases">
        <authorList>
            <consortium name="Pathogen Informatics"/>
        </authorList>
    </citation>
    <scope>NUCLEOTIDE SEQUENCE [LARGE SCALE GENOMIC DNA]</scope>
</reference>
<dbReference type="EMBL" id="UYYB01022502">
    <property type="protein sequence ID" value="VDM71871.1"/>
    <property type="molecule type" value="Genomic_DNA"/>
</dbReference>
<dbReference type="Proteomes" id="UP000270094">
    <property type="component" value="Unassembled WGS sequence"/>
</dbReference>
<protein>
    <submittedName>
        <fullName evidence="2">Uncharacterized protein</fullName>
    </submittedName>
</protein>
<name>A0A3P7IF89_STRVU</name>
<proteinExistence type="predicted"/>
<organism evidence="2 3">
    <name type="scientific">Strongylus vulgaris</name>
    <name type="common">Blood worm</name>
    <dbReference type="NCBI Taxonomy" id="40348"/>
    <lineage>
        <taxon>Eukaryota</taxon>
        <taxon>Metazoa</taxon>
        <taxon>Ecdysozoa</taxon>
        <taxon>Nematoda</taxon>
        <taxon>Chromadorea</taxon>
        <taxon>Rhabditida</taxon>
        <taxon>Rhabditina</taxon>
        <taxon>Rhabditomorpha</taxon>
        <taxon>Strongyloidea</taxon>
        <taxon>Strongylidae</taxon>
        <taxon>Strongylus</taxon>
    </lineage>
</organism>